<proteinExistence type="predicted"/>
<dbReference type="Gene3D" id="3.10.180.10">
    <property type="entry name" value="2,3-Dihydroxybiphenyl 1,2-Dioxygenase, domain 1"/>
    <property type="match status" value="1"/>
</dbReference>
<gene>
    <name evidence="1" type="ORF">NCTC10918_01592</name>
</gene>
<dbReference type="Proteomes" id="UP000270988">
    <property type="component" value="Chromosome"/>
</dbReference>
<dbReference type="AlphaFoldDB" id="A0A448UWT7"/>
<protein>
    <submittedName>
        <fullName evidence="1">Uncharacterized protein</fullName>
    </submittedName>
</protein>
<dbReference type="InterPro" id="IPR029068">
    <property type="entry name" value="Glyas_Bleomycin-R_OHBP_Dase"/>
</dbReference>
<reference evidence="1 2" key="1">
    <citation type="submission" date="2018-12" db="EMBL/GenBank/DDBJ databases">
        <authorList>
            <consortium name="Pathogen Informatics"/>
        </authorList>
    </citation>
    <scope>NUCLEOTIDE SEQUENCE [LARGE SCALE GENOMIC DNA]</scope>
    <source>
        <strain evidence="1 2">NCTC10918</strain>
    </source>
</reference>
<evidence type="ECO:0000313" key="1">
    <source>
        <dbReference type="EMBL" id="VEJ30314.1"/>
    </source>
</evidence>
<name>A0A448UWT7_9MICC</name>
<dbReference type="EMBL" id="LR134521">
    <property type="protein sequence ID" value="VEJ30314.1"/>
    <property type="molecule type" value="Genomic_DNA"/>
</dbReference>
<sequence length="31" mass="3501">MIDHFGINVKDIEANKVFYEAVLAPLATPRQ</sequence>
<organism evidence="1 2">
    <name type="scientific">Rothia dentocariosa</name>
    <dbReference type="NCBI Taxonomy" id="2047"/>
    <lineage>
        <taxon>Bacteria</taxon>
        <taxon>Bacillati</taxon>
        <taxon>Actinomycetota</taxon>
        <taxon>Actinomycetes</taxon>
        <taxon>Micrococcales</taxon>
        <taxon>Micrococcaceae</taxon>
        <taxon>Rothia</taxon>
    </lineage>
</organism>
<accession>A0A448UWT7</accession>
<dbReference type="SUPFAM" id="SSF54593">
    <property type="entry name" value="Glyoxalase/Bleomycin resistance protein/Dihydroxybiphenyl dioxygenase"/>
    <property type="match status" value="1"/>
</dbReference>
<evidence type="ECO:0000313" key="2">
    <source>
        <dbReference type="Proteomes" id="UP000270988"/>
    </source>
</evidence>